<reference evidence="4" key="1">
    <citation type="submission" date="2023-08" db="EMBL/GenBank/DDBJ databases">
        <authorList>
            <person name="Chen Y."/>
            <person name="Shah S."/>
            <person name="Dougan E. K."/>
            <person name="Thang M."/>
            <person name="Chan C."/>
        </authorList>
    </citation>
    <scope>NUCLEOTIDE SEQUENCE</scope>
</reference>
<evidence type="ECO:0000256" key="2">
    <source>
        <dbReference type="SAM" id="MobiDB-lite"/>
    </source>
</evidence>
<evidence type="ECO:0000313" key="4">
    <source>
        <dbReference type="EMBL" id="CAJ1410914.1"/>
    </source>
</evidence>
<dbReference type="Gene3D" id="3.20.20.80">
    <property type="entry name" value="Glycosidases"/>
    <property type="match status" value="1"/>
</dbReference>
<keyword evidence="1" id="KW-0732">Signal</keyword>
<name>A0AA36NKK5_9DINO</name>
<evidence type="ECO:0000259" key="3">
    <source>
        <dbReference type="SMART" id="SM00768"/>
    </source>
</evidence>
<feature type="region of interest" description="Disordered" evidence="2">
    <location>
        <begin position="615"/>
        <end position="644"/>
    </location>
</feature>
<sequence>VLTASGKDLLKGISYGPSPLKAAGKLPNDDFMSDSAKAQWSTSGRGDLAIMKKLGANAVRLYGNDPQEDHSAFLDEAQKQGLQVIPGMSDYPYTQMPGNCQSTDYNCYSQIKEQYKSNLQKGFLDKDGAYHPALKTVIVINEPDLKIPGESKPTEFSRAIVSAIDGMLDAEKEAGAKSNLVNFTATFSFGVCTACKGSKNKPSLGQMLELQRAMENPEAYGYKAKNDLAKVYQTRFTNSFNTNNPATDIQPLFLNDYEANFKSTPVFIGEYHSTMVSIGKDLTTILEVADKSSSLVGISFFEYQVRYDKGGSEMSFGMFGLGAQKIASMNFFGVPFPVWCLTEVADKKSSGTTVVDELAKAFGGAGIDANELCVIDPQKVPLSEDGYQAVLSLKNVDKMAAFVSRVVDHMGGSVSDKKSLEDFAAKYTGKTQLRSEVERMLAGLSFAQMASELGQHPFWVVWDAMAACVADRDSDEGSVGQAVGYACGKLKSFNCSNLPTFCAKDIWAKADYVLSLFYMQVNSTQPLRDCNFDGAAMFAPAATYRSHDTTCIVTKDASTTALSEEGYQTTLAGHDSSKVATFIQREVQNLNMEVTDGSGLQSFAKSPPANFEQLKDSSPVSHGSAAVHLEKTVRPRTAASQVLR</sequence>
<feature type="domain" description="X8" evidence="3">
    <location>
        <begin position="466"/>
        <end position="553"/>
    </location>
</feature>
<comment type="caution">
    <text evidence="4">The sequence shown here is derived from an EMBL/GenBank/DDBJ whole genome shotgun (WGS) entry which is preliminary data.</text>
</comment>
<feature type="non-terminal residue" evidence="4">
    <location>
        <position position="1"/>
    </location>
</feature>
<dbReference type="EMBL" id="CAUJNA010003847">
    <property type="protein sequence ID" value="CAJ1410914.1"/>
    <property type="molecule type" value="Genomic_DNA"/>
</dbReference>
<accession>A0AA36NKK5</accession>
<evidence type="ECO:0000256" key="1">
    <source>
        <dbReference type="ARBA" id="ARBA00022729"/>
    </source>
</evidence>
<dbReference type="SUPFAM" id="SSF51445">
    <property type="entry name" value="(Trans)glycosidases"/>
    <property type="match status" value="1"/>
</dbReference>
<dbReference type="InterPro" id="IPR012946">
    <property type="entry name" value="X8"/>
</dbReference>
<evidence type="ECO:0000313" key="5">
    <source>
        <dbReference type="Proteomes" id="UP001178507"/>
    </source>
</evidence>
<keyword evidence="5" id="KW-1185">Reference proteome</keyword>
<protein>
    <recommendedName>
        <fullName evidence="3">X8 domain-containing protein</fullName>
    </recommendedName>
</protein>
<organism evidence="4 5">
    <name type="scientific">Effrenium voratum</name>
    <dbReference type="NCBI Taxonomy" id="2562239"/>
    <lineage>
        <taxon>Eukaryota</taxon>
        <taxon>Sar</taxon>
        <taxon>Alveolata</taxon>
        <taxon>Dinophyceae</taxon>
        <taxon>Suessiales</taxon>
        <taxon>Symbiodiniaceae</taxon>
        <taxon>Effrenium</taxon>
    </lineage>
</organism>
<gene>
    <name evidence="4" type="ORF">EVOR1521_LOCUS31638</name>
</gene>
<dbReference type="InterPro" id="IPR017853">
    <property type="entry name" value="GH"/>
</dbReference>
<dbReference type="Proteomes" id="UP001178507">
    <property type="component" value="Unassembled WGS sequence"/>
</dbReference>
<proteinExistence type="predicted"/>
<dbReference type="SMART" id="SM00768">
    <property type="entry name" value="X8"/>
    <property type="match status" value="1"/>
</dbReference>
<dbReference type="AlphaFoldDB" id="A0AA36NKK5"/>